<dbReference type="RefSeq" id="WP_161822570.1">
    <property type="nucleotide sequence ID" value="NZ_LSRS01000005.1"/>
</dbReference>
<keyword evidence="11 18" id="KW-0808">Transferase</keyword>
<evidence type="ECO:0000313" key="18">
    <source>
        <dbReference type="EMBL" id="KAF1084490.1"/>
    </source>
</evidence>
<gene>
    <name evidence="18" type="primary">cobP_2</name>
    <name evidence="18" type="ORF">SPSYN_02268</name>
</gene>
<evidence type="ECO:0000313" key="19">
    <source>
        <dbReference type="Proteomes" id="UP000798488"/>
    </source>
</evidence>
<dbReference type="GO" id="GO:0008820">
    <property type="term" value="F:cobinamide phosphate guanylyltransferase activity"/>
    <property type="evidence" value="ECO:0007669"/>
    <property type="project" value="UniProtKB-EC"/>
</dbReference>
<comment type="function">
    <text evidence="4">Catalyzes ATP-dependent phosphorylation of adenosylcobinamide and addition of GMP to adenosylcobinamide phosphate.</text>
</comment>
<comment type="catalytic activity">
    <reaction evidence="2">
        <text>adenosylcob(III)inamide phosphate + GTP + H(+) = adenosylcob(III)inamide-GDP + diphosphate</text>
        <dbReference type="Rhea" id="RHEA:22712"/>
        <dbReference type="ChEBI" id="CHEBI:15378"/>
        <dbReference type="ChEBI" id="CHEBI:33019"/>
        <dbReference type="ChEBI" id="CHEBI:37565"/>
        <dbReference type="ChEBI" id="CHEBI:58502"/>
        <dbReference type="ChEBI" id="CHEBI:60487"/>
        <dbReference type="EC" id="2.7.7.62"/>
    </reaction>
</comment>
<evidence type="ECO:0000256" key="3">
    <source>
        <dbReference type="ARBA" id="ARBA00001522"/>
    </source>
</evidence>
<evidence type="ECO:0000256" key="4">
    <source>
        <dbReference type="ARBA" id="ARBA00003889"/>
    </source>
</evidence>
<dbReference type="PANTHER" id="PTHR34848:SF1">
    <property type="entry name" value="BIFUNCTIONAL ADENOSYLCOBALAMIN BIOSYNTHESIS PROTEIN COBU"/>
    <property type="match status" value="1"/>
</dbReference>
<dbReference type="GO" id="GO:0043752">
    <property type="term" value="F:adenosylcobinamide kinase activity"/>
    <property type="evidence" value="ECO:0007669"/>
    <property type="project" value="UniProtKB-EC"/>
</dbReference>
<evidence type="ECO:0000256" key="1">
    <source>
        <dbReference type="ARBA" id="ARBA00000312"/>
    </source>
</evidence>
<dbReference type="PANTHER" id="PTHR34848">
    <property type="match status" value="1"/>
</dbReference>
<dbReference type="Proteomes" id="UP000798488">
    <property type="component" value="Unassembled WGS sequence"/>
</dbReference>
<evidence type="ECO:0000256" key="17">
    <source>
        <dbReference type="ARBA" id="ARBA00030571"/>
    </source>
</evidence>
<evidence type="ECO:0000256" key="6">
    <source>
        <dbReference type="ARBA" id="ARBA00005159"/>
    </source>
</evidence>
<dbReference type="EC" id="2.7.7.62" evidence="9"/>
<dbReference type="GO" id="GO:0005524">
    <property type="term" value="F:ATP binding"/>
    <property type="evidence" value="ECO:0007669"/>
    <property type="project" value="UniProtKB-KW"/>
</dbReference>
<evidence type="ECO:0000256" key="11">
    <source>
        <dbReference type="ARBA" id="ARBA00022679"/>
    </source>
</evidence>
<name>A0A9D3AVS0_9FIRM</name>
<dbReference type="SUPFAM" id="SSF52540">
    <property type="entry name" value="P-loop containing nucleoside triphosphate hydrolases"/>
    <property type="match status" value="1"/>
</dbReference>
<keyword evidence="15" id="KW-0342">GTP-binding</keyword>
<dbReference type="EC" id="2.7.1.156" evidence="8"/>
<keyword evidence="14" id="KW-0067">ATP-binding</keyword>
<accession>A0A9D3AVS0</accession>
<keyword evidence="19" id="KW-1185">Reference proteome</keyword>
<keyword evidence="10" id="KW-0169">Cobalamin biosynthesis</keyword>
<keyword evidence="12" id="KW-0547">Nucleotide-binding</keyword>
<comment type="catalytic activity">
    <reaction evidence="3">
        <text>adenosylcob(III)inamide + GTP = adenosylcob(III)inamide phosphate + GDP + H(+)</text>
        <dbReference type="Rhea" id="RHEA:15765"/>
        <dbReference type="ChEBI" id="CHEBI:2480"/>
        <dbReference type="ChEBI" id="CHEBI:15378"/>
        <dbReference type="ChEBI" id="CHEBI:37565"/>
        <dbReference type="ChEBI" id="CHEBI:58189"/>
        <dbReference type="ChEBI" id="CHEBI:58502"/>
        <dbReference type="EC" id="2.7.1.156"/>
    </reaction>
</comment>
<dbReference type="GO" id="GO:0009236">
    <property type="term" value="P:cobalamin biosynthetic process"/>
    <property type="evidence" value="ECO:0007669"/>
    <property type="project" value="UniProtKB-KW"/>
</dbReference>
<dbReference type="InterPro" id="IPR027417">
    <property type="entry name" value="P-loop_NTPase"/>
</dbReference>
<evidence type="ECO:0000256" key="15">
    <source>
        <dbReference type="ARBA" id="ARBA00023134"/>
    </source>
</evidence>
<evidence type="ECO:0000256" key="10">
    <source>
        <dbReference type="ARBA" id="ARBA00022573"/>
    </source>
</evidence>
<comment type="pathway">
    <text evidence="5">Cofactor biosynthesis; adenosylcobalamin biosynthesis; adenosylcobalamin from cob(II)yrinate a,c-diamide: step 6/7.</text>
</comment>
<dbReference type="Gene3D" id="3.40.50.300">
    <property type="entry name" value="P-loop containing nucleotide triphosphate hydrolases"/>
    <property type="match status" value="1"/>
</dbReference>
<dbReference type="OrthoDB" id="9799422at2"/>
<evidence type="ECO:0000256" key="7">
    <source>
        <dbReference type="ARBA" id="ARBA00007490"/>
    </source>
</evidence>
<evidence type="ECO:0000256" key="12">
    <source>
        <dbReference type="ARBA" id="ARBA00022741"/>
    </source>
</evidence>
<evidence type="ECO:0000256" key="14">
    <source>
        <dbReference type="ARBA" id="ARBA00022840"/>
    </source>
</evidence>
<evidence type="ECO:0000256" key="13">
    <source>
        <dbReference type="ARBA" id="ARBA00022777"/>
    </source>
</evidence>
<dbReference type="InterPro" id="IPR003203">
    <property type="entry name" value="CobU/CobP"/>
</dbReference>
<dbReference type="AlphaFoldDB" id="A0A9D3AVS0"/>
<evidence type="ECO:0000256" key="5">
    <source>
        <dbReference type="ARBA" id="ARBA00004692"/>
    </source>
</evidence>
<evidence type="ECO:0000256" key="16">
    <source>
        <dbReference type="ARBA" id="ARBA00029570"/>
    </source>
</evidence>
<comment type="pathway">
    <text evidence="6">Cofactor biosynthesis; adenosylcobalamin biosynthesis; adenosylcobalamin from cob(II)yrinate a,c-diamide: step 5/7.</text>
</comment>
<dbReference type="Pfam" id="PF02283">
    <property type="entry name" value="CobU"/>
    <property type="match status" value="1"/>
</dbReference>
<reference evidence="18" key="1">
    <citation type="submission" date="2016-02" db="EMBL/GenBank/DDBJ databases">
        <title>Draft Genome Sequence of Sporotomaculum syntrophicum Strain FB, a Syntrophic Benzoate Degrader.</title>
        <authorList>
            <person name="Nobu M.K."/>
            <person name="Narihiro T."/>
            <person name="Qiu Y.-L."/>
            <person name="Ohashi A."/>
            <person name="Liu W.-T."/>
            <person name="Yuji S."/>
        </authorList>
    </citation>
    <scope>NUCLEOTIDE SEQUENCE</scope>
    <source>
        <strain evidence="18">FB</strain>
    </source>
</reference>
<organism evidence="18 19">
    <name type="scientific">Sporotomaculum syntrophicum</name>
    <dbReference type="NCBI Taxonomy" id="182264"/>
    <lineage>
        <taxon>Bacteria</taxon>
        <taxon>Bacillati</taxon>
        <taxon>Bacillota</taxon>
        <taxon>Clostridia</taxon>
        <taxon>Eubacteriales</taxon>
        <taxon>Desulfallaceae</taxon>
        <taxon>Sporotomaculum</taxon>
    </lineage>
</organism>
<proteinExistence type="inferred from homology"/>
<protein>
    <recommendedName>
        <fullName evidence="16">Adenosylcobinamide kinase</fullName>
        <ecNumber evidence="8">2.7.1.156</ecNumber>
        <ecNumber evidence="9">2.7.7.62</ecNumber>
    </recommendedName>
    <alternativeName>
        <fullName evidence="17">Adenosylcobinamide-phosphate guanylyltransferase</fullName>
    </alternativeName>
</protein>
<comment type="similarity">
    <text evidence="7">Belongs to the CobU/CobP family.</text>
</comment>
<comment type="catalytic activity">
    <reaction evidence="1">
        <text>adenosylcob(III)inamide + ATP = adenosylcob(III)inamide phosphate + ADP + H(+)</text>
        <dbReference type="Rhea" id="RHEA:15769"/>
        <dbReference type="ChEBI" id="CHEBI:2480"/>
        <dbReference type="ChEBI" id="CHEBI:15378"/>
        <dbReference type="ChEBI" id="CHEBI:30616"/>
        <dbReference type="ChEBI" id="CHEBI:58502"/>
        <dbReference type="ChEBI" id="CHEBI:456216"/>
        <dbReference type="EC" id="2.7.1.156"/>
    </reaction>
</comment>
<dbReference type="GO" id="GO:0005525">
    <property type="term" value="F:GTP binding"/>
    <property type="evidence" value="ECO:0007669"/>
    <property type="project" value="UniProtKB-KW"/>
</dbReference>
<comment type="caution">
    <text evidence="18">The sequence shown here is derived from an EMBL/GenBank/DDBJ whole genome shotgun (WGS) entry which is preliminary data.</text>
</comment>
<sequence>MMVVYVATAGVHDNEMAERVKQHRLRRPASCCTVEETHILAGVLLSLPTGAVVLIDCLTLWMSNLLLDDNFPGSDRIRRKKKII</sequence>
<evidence type="ECO:0000256" key="2">
    <source>
        <dbReference type="ARBA" id="ARBA00000711"/>
    </source>
</evidence>
<evidence type="ECO:0000256" key="8">
    <source>
        <dbReference type="ARBA" id="ARBA00012016"/>
    </source>
</evidence>
<evidence type="ECO:0000256" key="9">
    <source>
        <dbReference type="ARBA" id="ARBA00012523"/>
    </source>
</evidence>
<keyword evidence="13" id="KW-0418">Kinase</keyword>
<dbReference type="EMBL" id="LSRS01000005">
    <property type="protein sequence ID" value="KAF1084490.1"/>
    <property type="molecule type" value="Genomic_DNA"/>
</dbReference>